<comment type="subcellular location">
    <subcellularLocation>
        <location evidence="1 11">Membrane</location>
        <topology evidence="1 11">Multi-pass membrane protein</topology>
    </subcellularLocation>
</comment>
<reference evidence="15 16" key="1">
    <citation type="submission" date="2018-07" db="EMBL/GenBank/DDBJ databases">
        <title>The complete nuclear genome of the prasinophyte Chloropicon primus (CCMP1205).</title>
        <authorList>
            <person name="Pombert J.-F."/>
            <person name="Otis C."/>
            <person name="Turmel M."/>
            <person name="Lemieux C."/>
        </authorList>
    </citation>
    <scope>NUCLEOTIDE SEQUENCE [LARGE SCALE GENOMIC DNA]</scope>
    <source>
        <strain evidence="15 16">CCMP1205</strain>
    </source>
</reference>
<evidence type="ECO:0000256" key="6">
    <source>
        <dbReference type="ARBA" id="ARBA00022958"/>
    </source>
</evidence>
<keyword evidence="2 11" id="KW-0813">Transport</keyword>
<keyword evidence="6 11" id="KW-0630">Potassium</keyword>
<dbReference type="Proteomes" id="UP000316726">
    <property type="component" value="Chromosome 7"/>
</dbReference>
<dbReference type="CDD" id="cd00299">
    <property type="entry name" value="GST_C_family"/>
    <property type="match status" value="1"/>
</dbReference>
<evidence type="ECO:0000256" key="11">
    <source>
        <dbReference type="RuleBase" id="RU003822"/>
    </source>
</evidence>
<dbReference type="GO" id="GO:1990573">
    <property type="term" value="P:potassium ion import across plasma membrane"/>
    <property type="evidence" value="ECO:0007669"/>
    <property type="project" value="TreeGrafter"/>
</dbReference>
<dbReference type="GO" id="GO:0034702">
    <property type="term" value="C:monoatomic ion channel complex"/>
    <property type="evidence" value="ECO:0007669"/>
    <property type="project" value="UniProtKB-KW"/>
</dbReference>
<evidence type="ECO:0000256" key="1">
    <source>
        <dbReference type="ARBA" id="ARBA00004141"/>
    </source>
</evidence>
<keyword evidence="10 11" id="KW-0407">Ion channel</keyword>
<evidence type="ECO:0000256" key="12">
    <source>
        <dbReference type="SAM" id="MobiDB-lite"/>
    </source>
</evidence>
<evidence type="ECO:0000256" key="2">
    <source>
        <dbReference type="ARBA" id="ARBA00022448"/>
    </source>
</evidence>
<dbReference type="PANTHER" id="PTHR11767">
    <property type="entry name" value="INWARD RECTIFIER POTASSIUM CHANNEL"/>
    <property type="match status" value="1"/>
</dbReference>
<dbReference type="Pfam" id="PF13410">
    <property type="entry name" value="GST_C_2"/>
    <property type="match status" value="1"/>
</dbReference>
<dbReference type="InterPro" id="IPR016449">
    <property type="entry name" value="K_chnl_inward-rec_Kir"/>
</dbReference>
<dbReference type="OrthoDB" id="273257at2759"/>
<evidence type="ECO:0000256" key="3">
    <source>
        <dbReference type="ARBA" id="ARBA00022538"/>
    </source>
</evidence>
<dbReference type="SUPFAM" id="SSF81324">
    <property type="entry name" value="Voltage-gated potassium channels"/>
    <property type="match status" value="1"/>
</dbReference>
<gene>
    <name evidence="15" type="ORF">A3770_07p46680</name>
</gene>
<organism evidence="15 16">
    <name type="scientific">Chloropicon primus</name>
    <dbReference type="NCBI Taxonomy" id="1764295"/>
    <lineage>
        <taxon>Eukaryota</taxon>
        <taxon>Viridiplantae</taxon>
        <taxon>Chlorophyta</taxon>
        <taxon>Chloropicophyceae</taxon>
        <taxon>Chloropicales</taxon>
        <taxon>Chloropicaceae</taxon>
        <taxon>Chloropicon</taxon>
    </lineage>
</organism>
<evidence type="ECO:0000256" key="10">
    <source>
        <dbReference type="ARBA" id="ARBA00023303"/>
    </source>
</evidence>
<feature type="domain" description="Inward rectifier potassium channel C-terminal" evidence="14">
    <location>
        <begin position="201"/>
        <end position="355"/>
    </location>
</feature>
<keyword evidence="4 11" id="KW-0812">Transmembrane</keyword>
<keyword evidence="5 11" id="KW-0851">Voltage-gated channel</keyword>
<dbReference type="InterPro" id="IPR014756">
    <property type="entry name" value="Ig_E-set"/>
</dbReference>
<dbReference type="Gene3D" id="2.60.40.1400">
    <property type="entry name" value="G protein-activated inward rectifier potassium channel 1"/>
    <property type="match status" value="1"/>
</dbReference>
<keyword evidence="8 11" id="KW-0406">Ion transport</keyword>
<feature type="transmembrane region" description="Helical" evidence="13">
    <location>
        <begin position="169"/>
        <end position="192"/>
    </location>
</feature>
<evidence type="ECO:0000256" key="9">
    <source>
        <dbReference type="ARBA" id="ARBA00023136"/>
    </source>
</evidence>
<dbReference type="STRING" id="1764295.A0A5B8MRV9"/>
<dbReference type="GO" id="GO:0005242">
    <property type="term" value="F:inward rectifier potassium channel activity"/>
    <property type="evidence" value="ECO:0007669"/>
    <property type="project" value="InterPro"/>
</dbReference>
<evidence type="ECO:0000256" key="5">
    <source>
        <dbReference type="ARBA" id="ARBA00022882"/>
    </source>
</evidence>
<name>A0A5B8MRV9_9CHLO</name>
<evidence type="ECO:0000256" key="8">
    <source>
        <dbReference type="ARBA" id="ARBA00023065"/>
    </source>
</evidence>
<dbReference type="Pfam" id="PF17655">
    <property type="entry name" value="IRK_C"/>
    <property type="match status" value="1"/>
</dbReference>
<dbReference type="AlphaFoldDB" id="A0A5B8MRV9"/>
<dbReference type="EMBL" id="CP031040">
    <property type="protein sequence ID" value="QDZ22150.1"/>
    <property type="molecule type" value="Genomic_DNA"/>
</dbReference>
<dbReference type="InterPro" id="IPR041647">
    <property type="entry name" value="IRK_C"/>
</dbReference>
<dbReference type="Gene3D" id="3.40.30.10">
    <property type="entry name" value="Glutaredoxin"/>
    <property type="match status" value="1"/>
</dbReference>
<dbReference type="InterPro" id="IPR013518">
    <property type="entry name" value="K_chnl_inward-rec_Kir_cyto"/>
</dbReference>
<feature type="transmembrane region" description="Helical" evidence="13">
    <location>
        <begin position="96"/>
        <end position="117"/>
    </location>
</feature>
<dbReference type="GO" id="GO:0005886">
    <property type="term" value="C:plasma membrane"/>
    <property type="evidence" value="ECO:0007669"/>
    <property type="project" value="TreeGrafter"/>
</dbReference>
<dbReference type="SUPFAM" id="SSF81296">
    <property type="entry name" value="E set domains"/>
    <property type="match status" value="1"/>
</dbReference>
<dbReference type="Gene3D" id="1.20.1050.10">
    <property type="match status" value="1"/>
</dbReference>
<evidence type="ECO:0000313" key="15">
    <source>
        <dbReference type="EMBL" id="QDZ22150.1"/>
    </source>
</evidence>
<proteinExistence type="inferred from homology"/>
<dbReference type="Gene3D" id="1.10.287.70">
    <property type="match status" value="1"/>
</dbReference>
<dbReference type="InterPro" id="IPR036282">
    <property type="entry name" value="Glutathione-S-Trfase_C_sf"/>
</dbReference>
<keyword evidence="7 13" id="KW-1133">Transmembrane helix</keyword>
<keyword evidence="16" id="KW-1185">Reference proteome</keyword>
<evidence type="ECO:0000256" key="4">
    <source>
        <dbReference type="ARBA" id="ARBA00022692"/>
    </source>
</evidence>
<evidence type="ECO:0000259" key="14">
    <source>
        <dbReference type="Pfam" id="PF17655"/>
    </source>
</evidence>
<dbReference type="GO" id="GO:0034765">
    <property type="term" value="P:regulation of monoatomic ion transmembrane transport"/>
    <property type="evidence" value="ECO:0007669"/>
    <property type="project" value="TreeGrafter"/>
</dbReference>
<dbReference type="SUPFAM" id="SSF47616">
    <property type="entry name" value="GST C-terminal domain-like"/>
    <property type="match status" value="1"/>
</dbReference>
<sequence length="691" mass="77419">MESVAKVWTGKSSGDKSGKAVGSVRSGAHWRSAVDRLRAVNFMGEYSKDAGRREYLRSLIKRANKGTAASRPASKASRLLRFTPSTLYFLILEKDWWFCCFLASLFYAIPVTIFGLLSMTLELQNDTADVELALHDYVPSQALVAFRFSSANIIGMGYGTVVPTSNEGFFLAIISQLLGIMINVFVFAAVMAKFQSPRADIIFSDKICLFTRDGVRHLCLRVGNLRCHTLYSPSLRVFVLKEQGTSEGEDFVQSVELSVEEPGTVSGFYNITHRIDGSSPLYDLRAEDMRVPDNILAFQVIFTAVDPVYQAEVCAKCSYSTNQLEFGKRFGDMMKYDARGKRFLIDFTCFEDFVDAPEYWEEEEAIFIKKDLPMENGEAPPEIEGDKPGLLLGFGRESFGDPLLDGDLPRGGLRPQCCFALSVAMTLLEAGDDYEEYRSDLADKPTWHAKVDEKLETPALRLPRTSEWLDGTDRIIETLVEKNAKVAELARCEPGEGLDPSNAHWEVHAHVFALCLVHAPKAVKMRAFFWGKFGCDEAWPAHKCEAHLQSEAMKVLRRWESALKERQYLCGSRPGLLDCRAAPKLFLAFSLADSGLGNLGKPFKELAPRAFHYLNRFSKRPSWKRAYGPGRGVRVGPDIITVRTLANKFVTLAPTTVDSVILPALEKARNRKVERKPRERAERRNSAALCL</sequence>
<accession>A0A5B8MRV9</accession>
<keyword evidence="9 13" id="KW-0472">Membrane</keyword>
<evidence type="ECO:0000256" key="13">
    <source>
        <dbReference type="SAM" id="Phobius"/>
    </source>
</evidence>
<evidence type="ECO:0000313" key="16">
    <source>
        <dbReference type="Proteomes" id="UP000316726"/>
    </source>
</evidence>
<feature type="region of interest" description="Disordered" evidence="12">
    <location>
        <begin position="1"/>
        <end position="22"/>
    </location>
</feature>
<keyword evidence="3 11" id="KW-0633">Potassium transport</keyword>
<evidence type="ECO:0000256" key="7">
    <source>
        <dbReference type="ARBA" id="ARBA00022989"/>
    </source>
</evidence>
<comment type="similarity">
    <text evidence="11">Belongs to the inward rectifier-type potassium channel (TC 1.A.2.1) family.</text>
</comment>
<protein>
    <submittedName>
        <fullName evidence="15">Inward rectifying potassium channel transporter</fullName>
    </submittedName>
</protein>